<dbReference type="Pfam" id="PF13855">
    <property type="entry name" value="LRR_8"/>
    <property type="match status" value="1"/>
</dbReference>
<gene>
    <name evidence="15" type="ORF">E3N88_13571</name>
</gene>
<dbReference type="Pfam" id="PF00560">
    <property type="entry name" value="LRR_1"/>
    <property type="match status" value="7"/>
</dbReference>
<keyword evidence="7" id="KW-0677">Repeat</keyword>
<dbReference type="Pfam" id="PF23598">
    <property type="entry name" value="LRR_14"/>
    <property type="match status" value="1"/>
</dbReference>
<keyword evidence="16" id="KW-1185">Reference proteome</keyword>
<evidence type="ECO:0000256" key="9">
    <source>
        <dbReference type="ARBA" id="ARBA00023136"/>
    </source>
</evidence>
<comment type="subcellular location">
    <subcellularLocation>
        <location evidence="1">Cell membrane</location>
        <topology evidence="1">Single-pass type I membrane protein</topology>
    </subcellularLocation>
</comment>
<accession>A0A5N6PAM4</accession>
<comment type="caution">
    <text evidence="15">The sequence shown here is derived from an EMBL/GenBank/DDBJ whole genome shotgun (WGS) entry which is preliminary data.</text>
</comment>
<keyword evidence="10" id="KW-0325">Glycoprotein</keyword>
<dbReference type="PRINTS" id="PR00019">
    <property type="entry name" value="LEURICHRPT"/>
</dbReference>
<evidence type="ECO:0000256" key="7">
    <source>
        <dbReference type="ARBA" id="ARBA00022737"/>
    </source>
</evidence>
<evidence type="ECO:0000259" key="14">
    <source>
        <dbReference type="Pfam" id="PF23598"/>
    </source>
</evidence>
<evidence type="ECO:0000259" key="13">
    <source>
        <dbReference type="Pfam" id="PF08263"/>
    </source>
</evidence>
<dbReference type="GO" id="GO:0006952">
    <property type="term" value="P:defense response"/>
    <property type="evidence" value="ECO:0007669"/>
    <property type="project" value="UniProtKB-ARBA"/>
</dbReference>
<dbReference type="SUPFAM" id="SSF52047">
    <property type="entry name" value="RNI-like"/>
    <property type="match status" value="1"/>
</dbReference>
<feature type="transmembrane region" description="Helical" evidence="11">
    <location>
        <begin position="972"/>
        <end position="990"/>
    </location>
</feature>
<evidence type="ECO:0000256" key="11">
    <source>
        <dbReference type="SAM" id="Phobius"/>
    </source>
</evidence>
<dbReference type="Gene3D" id="3.80.10.10">
    <property type="entry name" value="Ribonuclease Inhibitor"/>
    <property type="match status" value="5"/>
</dbReference>
<evidence type="ECO:0000256" key="2">
    <source>
        <dbReference type="ARBA" id="ARBA00009592"/>
    </source>
</evidence>
<feature type="domain" description="Disease resistance R13L4/SHOC-2-like LRR" evidence="14">
    <location>
        <begin position="367"/>
        <end position="515"/>
    </location>
</feature>
<dbReference type="Pfam" id="PF08263">
    <property type="entry name" value="LRRNT_2"/>
    <property type="match status" value="1"/>
</dbReference>
<keyword evidence="9 11" id="KW-0472">Membrane</keyword>
<evidence type="ECO:0000256" key="1">
    <source>
        <dbReference type="ARBA" id="ARBA00004251"/>
    </source>
</evidence>
<evidence type="ECO:0000256" key="8">
    <source>
        <dbReference type="ARBA" id="ARBA00022989"/>
    </source>
</evidence>
<dbReference type="GO" id="GO:0051707">
    <property type="term" value="P:response to other organism"/>
    <property type="evidence" value="ECO:0007669"/>
    <property type="project" value="UniProtKB-ARBA"/>
</dbReference>
<sequence length="1025" mass="113882">MSSSNSLLIHCIFVLYLIFCFASSSYSSSTNAHKCSTDQTHALLLFKQSLSSTNDSSIWFGSDYNPVMMNWNTTTDCCKWTGVTCRVSTGDVIGLDLSLGMLQGTILPNSSLFDLPHLEKLNLAFNDFSESQLPNEIGKLSGSLTHLNISGCGFMGQVPKDITLLHKLVSLDLSWSAFDFEIGPHVFNNMFQNFTVLEELILQFVVISSELPEYLNLSSSLKVLDLRNTAVHGMLPRNIFDRRSLEKVDLSINGFTGQVPWEISLLPNLVTLDLSMNDNLQIKPDIFVGFLQNSTLLSEVSLADVNIGSVLPTHLDTFSLKSLDLSNTRLQGRLPDNIFSLQYLEELFLSGNNNLTGPLPKVNMSTSIRLKWLDMSNTNLSGEIPDSIGHLESLSHLIFSDCNLMGSLPKTPFKLTNLISLDLSNNMLSGSIPSWLFTLPSLESIYLVDNMFSGTIPLELFSLQSLQELKLARNQLEGRIDVLDQGPVLRTFRRLTNLTYLDLSYNNFSGDWELDTLLSSLTNLVALDLSYSGLSVMTNDATRYVNPDFNTLILPSCNIKVFPESLRAMKNLIFLNLSNNDIHGSIPDWAGEIGGNMLLTWDISNNFISGLPQVHWPTLHNLHIQSNQIQGPFPPSICNMTQLRYCDMSKNNFSGVIPECFGSIISSLFMLDLGNNRFQGTIPHVYDDCVELEGFILNGNQLEGEVPTSLSKCQQLRILDVGNNHLNGTFPTWLGDLPNLQALVLKSNNFHGSIVTTSMVEFPFPGLRVLDLSHNMFVGPLPQNYFQNFNAMKNVVKKSNKLEYLKMGRVYYSIVLASKGGMRDFAQIVVEYTIVDLSYNDFQGEIPDTIGSLNSLIVLDLSHNSLTGRIPLTIVNLFGIESLDLSCNQLTSEIPQGLTGLTFLSFLNLSQNNLVGRIPQGQQFNTFEANSFGGNPKLCGLPLPKKCGDDPQKSQLEDDGDEDNGFTWKAVVLGYGSGTLLGLVIGCIMLSTGRPKWFNSNADAAIHMILNKKNMRRHIYIAQRR</sequence>
<evidence type="ECO:0000256" key="5">
    <source>
        <dbReference type="ARBA" id="ARBA00022692"/>
    </source>
</evidence>
<dbReference type="EMBL" id="SZYD01000006">
    <property type="protein sequence ID" value="KAD5962098.1"/>
    <property type="molecule type" value="Genomic_DNA"/>
</dbReference>
<dbReference type="InterPro" id="IPR046956">
    <property type="entry name" value="RLP23-like"/>
</dbReference>
<keyword evidence="5 11" id="KW-0812">Transmembrane</keyword>
<dbReference type="SUPFAM" id="SSF52058">
    <property type="entry name" value="L domain-like"/>
    <property type="match status" value="3"/>
</dbReference>
<evidence type="ECO:0000256" key="6">
    <source>
        <dbReference type="ARBA" id="ARBA00022729"/>
    </source>
</evidence>
<dbReference type="Proteomes" id="UP000326396">
    <property type="component" value="Linkage Group LG14"/>
</dbReference>
<name>A0A5N6PAM4_9ASTR</name>
<dbReference type="PANTHER" id="PTHR48061">
    <property type="entry name" value="LEUCINE-RICH REPEAT RECEPTOR PROTEIN KINASE EMS1-LIKE-RELATED"/>
    <property type="match status" value="1"/>
</dbReference>
<dbReference type="AlphaFoldDB" id="A0A5N6PAM4"/>
<evidence type="ECO:0000256" key="4">
    <source>
        <dbReference type="ARBA" id="ARBA00022614"/>
    </source>
</evidence>
<dbReference type="SMART" id="SM00369">
    <property type="entry name" value="LRR_TYP"/>
    <property type="match status" value="12"/>
</dbReference>
<reference evidence="15 16" key="1">
    <citation type="submission" date="2019-05" db="EMBL/GenBank/DDBJ databases">
        <title>Mikania micrantha, genome provides insights into the molecular mechanism of rapid growth.</title>
        <authorList>
            <person name="Liu B."/>
        </authorList>
    </citation>
    <scope>NUCLEOTIDE SEQUENCE [LARGE SCALE GENOMIC DNA]</scope>
    <source>
        <strain evidence="15">NLD-2019</strain>
        <tissue evidence="15">Leaf</tissue>
    </source>
</reference>
<dbReference type="GO" id="GO:0005886">
    <property type="term" value="C:plasma membrane"/>
    <property type="evidence" value="ECO:0007669"/>
    <property type="project" value="UniProtKB-SubCell"/>
</dbReference>
<dbReference type="InterPro" id="IPR055414">
    <property type="entry name" value="LRR_R13L4/SHOC2-like"/>
</dbReference>
<dbReference type="FunFam" id="3.80.10.10:FF:000095">
    <property type="entry name" value="LRR receptor-like serine/threonine-protein kinase GSO1"/>
    <property type="match status" value="2"/>
</dbReference>
<feature type="signal peptide" evidence="12">
    <location>
        <begin position="1"/>
        <end position="22"/>
    </location>
</feature>
<keyword evidence="3" id="KW-1003">Cell membrane</keyword>
<evidence type="ECO:0000313" key="16">
    <source>
        <dbReference type="Proteomes" id="UP000326396"/>
    </source>
</evidence>
<dbReference type="InterPro" id="IPR001611">
    <property type="entry name" value="Leu-rich_rpt"/>
</dbReference>
<dbReference type="OrthoDB" id="442066at2759"/>
<dbReference type="FunFam" id="3.80.10.10:FF:000111">
    <property type="entry name" value="LRR receptor-like serine/threonine-protein kinase ERECTA"/>
    <property type="match status" value="1"/>
</dbReference>
<evidence type="ECO:0000313" key="15">
    <source>
        <dbReference type="EMBL" id="KAD5962098.1"/>
    </source>
</evidence>
<feature type="chain" id="PRO_5024357643" evidence="12">
    <location>
        <begin position="23"/>
        <end position="1025"/>
    </location>
</feature>
<keyword evidence="6 12" id="KW-0732">Signal</keyword>
<evidence type="ECO:0000256" key="3">
    <source>
        <dbReference type="ARBA" id="ARBA00022475"/>
    </source>
</evidence>
<keyword evidence="8 11" id="KW-1133">Transmembrane helix</keyword>
<dbReference type="InterPro" id="IPR003591">
    <property type="entry name" value="Leu-rich_rpt_typical-subtyp"/>
</dbReference>
<dbReference type="InterPro" id="IPR032675">
    <property type="entry name" value="LRR_dom_sf"/>
</dbReference>
<proteinExistence type="inferred from homology"/>
<organism evidence="15 16">
    <name type="scientific">Mikania micrantha</name>
    <name type="common">bitter vine</name>
    <dbReference type="NCBI Taxonomy" id="192012"/>
    <lineage>
        <taxon>Eukaryota</taxon>
        <taxon>Viridiplantae</taxon>
        <taxon>Streptophyta</taxon>
        <taxon>Embryophyta</taxon>
        <taxon>Tracheophyta</taxon>
        <taxon>Spermatophyta</taxon>
        <taxon>Magnoliopsida</taxon>
        <taxon>eudicotyledons</taxon>
        <taxon>Gunneridae</taxon>
        <taxon>Pentapetalae</taxon>
        <taxon>asterids</taxon>
        <taxon>campanulids</taxon>
        <taxon>Asterales</taxon>
        <taxon>Asteraceae</taxon>
        <taxon>Asteroideae</taxon>
        <taxon>Heliantheae alliance</taxon>
        <taxon>Eupatorieae</taxon>
        <taxon>Mikania</taxon>
    </lineage>
</organism>
<dbReference type="PROSITE" id="PS51450">
    <property type="entry name" value="LRR"/>
    <property type="match status" value="1"/>
</dbReference>
<comment type="similarity">
    <text evidence="2">Belongs to the RLP family.</text>
</comment>
<evidence type="ECO:0000256" key="10">
    <source>
        <dbReference type="ARBA" id="ARBA00023180"/>
    </source>
</evidence>
<evidence type="ECO:0000256" key="12">
    <source>
        <dbReference type="SAM" id="SignalP"/>
    </source>
</evidence>
<feature type="domain" description="Leucine-rich repeat-containing N-terminal plant-type" evidence="13">
    <location>
        <begin position="37"/>
        <end position="85"/>
    </location>
</feature>
<dbReference type="InterPro" id="IPR013210">
    <property type="entry name" value="LRR_N_plant-typ"/>
</dbReference>
<protein>
    <submittedName>
        <fullName evidence="15">Uncharacterized protein</fullName>
    </submittedName>
</protein>
<keyword evidence="4" id="KW-0433">Leucine-rich repeat</keyword>
<dbReference type="PANTHER" id="PTHR48061:SF2">
    <property type="entry name" value="RECEPTOR LIKE PROTEIN 30-LIKE"/>
    <property type="match status" value="1"/>
</dbReference>